<evidence type="ECO:0000256" key="2">
    <source>
        <dbReference type="ARBA" id="ARBA00023125"/>
    </source>
</evidence>
<dbReference type="PRINTS" id="PR00040">
    <property type="entry name" value="HTHMERR"/>
</dbReference>
<reference evidence="6" key="1">
    <citation type="journal article" date="2022" name="Front. Microbiol.">
        <title>Genome-based taxonomic rearrangement of Oceanobacter-related bacteria including the description of Thalassolituus hydrocarbonoclasticus sp. nov. and Thalassolituus pacificus sp. nov. and emended description of the genus Thalassolituus.</title>
        <authorList>
            <person name="Dong C."/>
            <person name="Wei L."/>
            <person name="Wang J."/>
            <person name="Lai Q."/>
            <person name="Huang Z."/>
            <person name="Shao Z."/>
        </authorList>
    </citation>
    <scope>NUCLEOTIDE SEQUENCE</scope>
    <source>
        <strain evidence="6">59MF3M-4</strain>
    </source>
</reference>
<evidence type="ECO:0000256" key="1">
    <source>
        <dbReference type="ARBA" id="ARBA00023015"/>
    </source>
</evidence>
<keyword evidence="2 6" id="KW-0238">DNA-binding</keyword>
<dbReference type="GO" id="GO:0003677">
    <property type="term" value="F:DNA binding"/>
    <property type="evidence" value="ECO:0007669"/>
    <property type="project" value="UniProtKB-KW"/>
</dbReference>
<dbReference type="SUPFAM" id="SSF46955">
    <property type="entry name" value="Putative DNA-binding domain"/>
    <property type="match status" value="1"/>
</dbReference>
<feature type="coiled-coil region" evidence="4">
    <location>
        <begin position="87"/>
        <end position="114"/>
    </location>
</feature>
<keyword evidence="4" id="KW-0175">Coiled coil</keyword>
<comment type="caution">
    <text evidence="6">The sequence shown here is derived from an EMBL/GenBank/DDBJ whole genome shotgun (WGS) entry which is preliminary data.</text>
</comment>
<dbReference type="RefSeq" id="WP_260977788.1">
    <property type="nucleotide sequence ID" value="NZ_JAOANI010000029.1"/>
</dbReference>
<sequence length="148" mass="16921">MRVLELARREQVNANTIRHYVRIGLLNPVKDDSGYHRFTAAEHKRLRFILQARDLGFTLDDIHTMLQAAEQGESPCPTVRQLIEPRLSEARAKLAAMQALVERMERAVEQWAEQPDCVPCGEHICHLIEGADVHLSERCGSRGEFQHD</sequence>
<evidence type="ECO:0000313" key="6">
    <source>
        <dbReference type="EMBL" id="MCT7360956.1"/>
    </source>
</evidence>
<protein>
    <submittedName>
        <fullName evidence="6">MerR family DNA-binding protein</fullName>
    </submittedName>
</protein>
<dbReference type="PANTHER" id="PTHR30204">
    <property type="entry name" value="REDOX-CYCLING DRUG-SENSING TRANSCRIPTIONAL ACTIVATOR SOXR"/>
    <property type="match status" value="1"/>
</dbReference>
<dbReference type="Gene3D" id="1.10.1660.10">
    <property type="match status" value="1"/>
</dbReference>
<dbReference type="InterPro" id="IPR047057">
    <property type="entry name" value="MerR_fam"/>
</dbReference>
<dbReference type="InterPro" id="IPR000551">
    <property type="entry name" value="MerR-type_HTH_dom"/>
</dbReference>
<evidence type="ECO:0000313" key="7">
    <source>
        <dbReference type="Proteomes" id="UP001147830"/>
    </source>
</evidence>
<evidence type="ECO:0000256" key="3">
    <source>
        <dbReference type="ARBA" id="ARBA00023163"/>
    </source>
</evidence>
<dbReference type="Proteomes" id="UP001147830">
    <property type="component" value="Unassembled WGS sequence"/>
</dbReference>
<dbReference type="Pfam" id="PF13411">
    <property type="entry name" value="MerR_1"/>
    <property type="match status" value="1"/>
</dbReference>
<keyword evidence="1" id="KW-0805">Transcription regulation</keyword>
<dbReference type="InterPro" id="IPR009061">
    <property type="entry name" value="DNA-bd_dom_put_sf"/>
</dbReference>
<proteinExistence type="predicted"/>
<gene>
    <name evidence="6" type="ORF">NYR02_18180</name>
</gene>
<keyword evidence="7" id="KW-1185">Reference proteome</keyword>
<accession>A0A9X2WIU2</accession>
<dbReference type="EMBL" id="JAOANI010000029">
    <property type="protein sequence ID" value="MCT7360956.1"/>
    <property type="molecule type" value="Genomic_DNA"/>
</dbReference>
<organism evidence="6 7">
    <name type="scientific">Thalassolituus pacificus</name>
    <dbReference type="NCBI Taxonomy" id="2975440"/>
    <lineage>
        <taxon>Bacteria</taxon>
        <taxon>Pseudomonadati</taxon>
        <taxon>Pseudomonadota</taxon>
        <taxon>Gammaproteobacteria</taxon>
        <taxon>Oceanospirillales</taxon>
        <taxon>Oceanospirillaceae</taxon>
        <taxon>Thalassolituus</taxon>
    </lineage>
</organism>
<feature type="domain" description="HTH merR-type" evidence="5">
    <location>
        <begin position="1"/>
        <end position="68"/>
    </location>
</feature>
<dbReference type="SMART" id="SM00422">
    <property type="entry name" value="HTH_MERR"/>
    <property type="match status" value="1"/>
</dbReference>
<evidence type="ECO:0000256" key="4">
    <source>
        <dbReference type="SAM" id="Coils"/>
    </source>
</evidence>
<keyword evidence="3" id="KW-0804">Transcription</keyword>
<name>A0A9X2WIU2_9GAMM</name>
<dbReference type="AlphaFoldDB" id="A0A9X2WIU2"/>
<evidence type="ECO:0000259" key="5">
    <source>
        <dbReference type="PROSITE" id="PS50937"/>
    </source>
</evidence>
<dbReference type="PANTHER" id="PTHR30204:SF94">
    <property type="entry name" value="HEAVY METAL-DEPENDENT TRANSCRIPTIONAL REGULATOR HI_0293-RELATED"/>
    <property type="match status" value="1"/>
</dbReference>
<reference evidence="6" key="2">
    <citation type="submission" date="2022-08" db="EMBL/GenBank/DDBJ databases">
        <authorList>
            <person name="Dong C."/>
        </authorList>
    </citation>
    <scope>NUCLEOTIDE SEQUENCE</scope>
    <source>
        <strain evidence="6">59MF3M-4</strain>
    </source>
</reference>
<dbReference type="GO" id="GO:0003700">
    <property type="term" value="F:DNA-binding transcription factor activity"/>
    <property type="evidence" value="ECO:0007669"/>
    <property type="project" value="InterPro"/>
</dbReference>
<dbReference type="PROSITE" id="PS50937">
    <property type="entry name" value="HTH_MERR_2"/>
    <property type="match status" value="1"/>
</dbReference>